<organism evidence="1 2">
    <name type="scientific">Tumidithrix elongata BACA0141</name>
    <dbReference type="NCBI Taxonomy" id="2716417"/>
    <lineage>
        <taxon>Bacteria</taxon>
        <taxon>Bacillati</taxon>
        <taxon>Cyanobacteriota</taxon>
        <taxon>Cyanophyceae</taxon>
        <taxon>Pseudanabaenales</taxon>
        <taxon>Pseudanabaenaceae</taxon>
        <taxon>Tumidithrix</taxon>
        <taxon>Tumidithrix elongata</taxon>
    </lineage>
</organism>
<gene>
    <name evidence="1" type="ORF">V2H45_24420</name>
</gene>
<proteinExistence type="predicted"/>
<dbReference type="RefSeq" id="WP_330486327.1">
    <property type="nucleotide sequence ID" value="NZ_JAZBJZ010000185.1"/>
</dbReference>
<dbReference type="Pfam" id="PF13384">
    <property type="entry name" value="HTH_23"/>
    <property type="match status" value="1"/>
</dbReference>
<accession>A0AAW9Q8Q2</accession>
<protein>
    <submittedName>
        <fullName evidence="1">Helix-turn-helix domain-containing protein</fullName>
    </submittedName>
</protein>
<reference evidence="1" key="1">
    <citation type="submission" date="2024-01" db="EMBL/GenBank/DDBJ databases">
        <title>Bank of Algae and Cyanobacteria of the Azores (BACA) strain genomes.</title>
        <authorList>
            <person name="Luz R."/>
            <person name="Cordeiro R."/>
            <person name="Fonseca A."/>
            <person name="Goncalves V."/>
        </authorList>
    </citation>
    <scope>NUCLEOTIDE SEQUENCE</scope>
    <source>
        <strain evidence="1">BACA0141</strain>
    </source>
</reference>
<comment type="caution">
    <text evidence="1">The sequence shown here is derived from an EMBL/GenBank/DDBJ whole genome shotgun (WGS) entry which is preliminary data.</text>
</comment>
<evidence type="ECO:0000313" key="2">
    <source>
        <dbReference type="Proteomes" id="UP001333818"/>
    </source>
</evidence>
<dbReference type="AlphaFoldDB" id="A0AAW9Q8Q2"/>
<keyword evidence="2" id="KW-1185">Reference proteome</keyword>
<dbReference type="EMBL" id="JAZBJZ010000185">
    <property type="protein sequence ID" value="MEE3719890.1"/>
    <property type="molecule type" value="Genomic_DNA"/>
</dbReference>
<name>A0AAW9Q8Q2_9CYAN</name>
<sequence length="94" mass="10733">MLILRGFLQGQTTQHISEELGLDYGTVLAWRHRIQRRGFAHLIGTVILDEAVEMDEMFQNAGEKGQNTTQLPTYPDNEAINVKGKARWLTTVHR</sequence>
<evidence type="ECO:0000313" key="1">
    <source>
        <dbReference type="EMBL" id="MEE3719890.1"/>
    </source>
</evidence>
<dbReference type="Proteomes" id="UP001333818">
    <property type="component" value="Unassembled WGS sequence"/>
</dbReference>